<keyword evidence="2" id="KW-1185">Reference proteome</keyword>
<sequence>MINGCTYLLVVDGLDESEDNDVSGVPREKALNMLSRLCLPNGNHTFKIIALSRNETVIKRHISTRYFLDMKDMNERDIEQIIDADIKRMWKKIRHSADLPSVSSEDHPDVYESDKKHYKLDVIRQRLIDHADGVILWVVLVLRELGALFEDPSCTPTRILKALDKIPENLEDLYEDMFVRLRASPTRSHAKAALLFTWLLFAQSTLKVCEVRDIIAMFNWRISDPSTTDHDNLANHRNMQSNDNWQPTKRLLEDLCGGFVEVIPQNRLSSGTSPSDYAVKPGDSVQLIHQTAREFLLDPKSELKSTGALGTVDDIRWICVNYLELIFDSLLPTSPAHEALEHMVRQLQESPLMGYILRTFPKIMDMQPSTRGDESGFLRQRVVDFANNAEQNRWSSLTWWLLRPWIERLFARGAYKLEDPTPEELISVLKPEDITSDLLRRILRISVVDDEVTSATRMRGDFAVMGEVVPGVIMDLGSIESSLVASLDVDAISEHPGVESFSFAAHADEMEFLPLAPRFPRRGHLCAMRWRRYHHQAGLINKYFLLYAIFCAKKIGCSIALDILVAASSDSSGSPDATMLSVLRLPWAYEDAGESVAEETESCMAALPFRDMADQCAHHQSKKDYIENWRDCIEEDVEEDVAEELADYQAPLAIEVVS</sequence>
<dbReference type="PANTHER" id="PTHR10039:SF14">
    <property type="entry name" value="NACHT DOMAIN-CONTAINING PROTEIN"/>
    <property type="match status" value="1"/>
</dbReference>
<evidence type="ECO:0008006" key="3">
    <source>
        <dbReference type="Google" id="ProtNLM"/>
    </source>
</evidence>
<evidence type="ECO:0000313" key="2">
    <source>
        <dbReference type="Proteomes" id="UP000295703"/>
    </source>
</evidence>
<dbReference type="STRING" id="5466.A0A4R8RKQ2"/>
<proteinExistence type="predicted"/>
<comment type="caution">
    <text evidence="1">The sequence shown here is derived from an EMBL/GenBank/DDBJ whole genome shotgun (WGS) entry which is preliminary data.</text>
</comment>
<dbReference type="AlphaFoldDB" id="A0A4R8RKQ2"/>
<dbReference type="Proteomes" id="UP000295703">
    <property type="component" value="Unassembled WGS sequence"/>
</dbReference>
<organism evidence="1 2">
    <name type="scientific">Colletotrichum trifolii</name>
    <dbReference type="NCBI Taxonomy" id="5466"/>
    <lineage>
        <taxon>Eukaryota</taxon>
        <taxon>Fungi</taxon>
        <taxon>Dikarya</taxon>
        <taxon>Ascomycota</taxon>
        <taxon>Pezizomycotina</taxon>
        <taxon>Sordariomycetes</taxon>
        <taxon>Hypocreomycetidae</taxon>
        <taxon>Glomerellales</taxon>
        <taxon>Glomerellaceae</taxon>
        <taxon>Colletotrichum</taxon>
        <taxon>Colletotrichum orbiculare species complex</taxon>
    </lineage>
</organism>
<accession>A0A4R8RKQ2</accession>
<name>A0A4R8RKQ2_COLTR</name>
<gene>
    <name evidence="1" type="ORF">CTRI78_v005779</name>
</gene>
<dbReference type="EMBL" id="RYZW01000050">
    <property type="protein sequence ID" value="TDZ54993.1"/>
    <property type="molecule type" value="Genomic_DNA"/>
</dbReference>
<reference evidence="1 2" key="1">
    <citation type="submission" date="2018-12" db="EMBL/GenBank/DDBJ databases">
        <title>Genome sequence and assembly of Colletotrichum trifolii.</title>
        <authorList>
            <person name="Gan P."/>
            <person name="Shirasu K."/>
        </authorList>
    </citation>
    <scope>NUCLEOTIDE SEQUENCE [LARGE SCALE GENOMIC DNA]</scope>
    <source>
        <strain evidence="1 2">543-2</strain>
    </source>
</reference>
<evidence type="ECO:0000313" key="1">
    <source>
        <dbReference type="EMBL" id="TDZ54993.1"/>
    </source>
</evidence>
<dbReference type="PANTHER" id="PTHR10039">
    <property type="entry name" value="AMELOGENIN"/>
    <property type="match status" value="1"/>
</dbReference>
<protein>
    <recommendedName>
        <fullName evidence="3">NACHT domain-containing protein</fullName>
    </recommendedName>
</protein>